<dbReference type="EMBL" id="CP135996">
    <property type="protein sequence ID" value="WOC31301.1"/>
    <property type="molecule type" value="Genomic_DNA"/>
</dbReference>
<feature type="domain" description="Nucleoside transporter/FeoB GTPase Gate" evidence="2">
    <location>
        <begin position="43"/>
        <end position="141"/>
    </location>
</feature>
<feature type="transmembrane region" description="Helical" evidence="1">
    <location>
        <begin position="6"/>
        <end position="22"/>
    </location>
</feature>
<keyword evidence="1" id="KW-0472">Membrane</keyword>
<dbReference type="Pfam" id="PF07670">
    <property type="entry name" value="Gate"/>
    <property type="match status" value="1"/>
</dbReference>
<dbReference type="InterPro" id="IPR052549">
    <property type="entry name" value="SpmB"/>
</dbReference>
<dbReference type="KEGG" id="carl:PXC00_08690"/>
<keyword evidence="1" id="KW-1133">Transmembrane helix</keyword>
<gene>
    <name evidence="3" type="ORF">PXC00_08690</name>
</gene>
<dbReference type="PANTHER" id="PTHR35793:SF2">
    <property type="entry name" value="INNER MEMBRANE PROTEIN YJIG"/>
    <property type="match status" value="1"/>
</dbReference>
<evidence type="ECO:0000256" key="1">
    <source>
        <dbReference type="SAM" id="Phobius"/>
    </source>
</evidence>
<reference evidence="4" key="2">
    <citation type="submission" date="2024-06" db="EMBL/GenBank/DDBJ databases">
        <title>Caproicibacterium argilliputei sp. nov, a novel caproic acid producing anaerobic bacterium isolated from pit mud.</title>
        <authorList>
            <person name="Zeng C."/>
        </authorList>
    </citation>
    <scope>NUCLEOTIDE SEQUENCE [LARGE SCALE GENOMIC DNA]</scope>
    <source>
        <strain evidence="4">ZCY20-5</strain>
    </source>
</reference>
<feature type="transmembrane region" description="Helical" evidence="1">
    <location>
        <begin position="85"/>
        <end position="107"/>
    </location>
</feature>
<reference evidence="3 4" key="1">
    <citation type="submission" date="2024-06" db="EMBL/GenBank/DDBJ databases">
        <title>Caproicibacterium argilliputei sp. nov, a novel caproic acid producing anaerobic bacterium isolated from pit mud.</title>
        <authorList>
            <person name="Xia S."/>
        </authorList>
    </citation>
    <scope>NUCLEOTIDE SEQUENCE [LARGE SCALE GENOMIC DNA]</scope>
    <source>
        <strain evidence="3 4">ZCY20-5</strain>
    </source>
</reference>
<dbReference type="InterPro" id="IPR011642">
    <property type="entry name" value="Gate_dom"/>
</dbReference>
<dbReference type="Proteomes" id="UP001300604">
    <property type="component" value="Chromosome"/>
</dbReference>
<organism evidence="3 4">
    <name type="scientific">Caproicibacterium argilliputei</name>
    <dbReference type="NCBI Taxonomy" id="3030016"/>
    <lineage>
        <taxon>Bacteria</taxon>
        <taxon>Bacillati</taxon>
        <taxon>Bacillota</taxon>
        <taxon>Clostridia</taxon>
        <taxon>Eubacteriales</taxon>
        <taxon>Oscillospiraceae</taxon>
        <taxon>Caproicibacterium</taxon>
    </lineage>
</organism>
<evidence type="ECO:0000313" key="3">
    <source>
        <dbReference type="EMBL" id="WOC31301.1"/>
    </source>
</evidence>
<feature type="transmembrane region" description="Helical" evidence="1">
    <location>
        <begin position="152"/>
        <end position="173"/>
    </location>
</feature>
<evidence type="ECO:0000313" key="4">
    <source>
        <dbReference type="Proteomes" id="UP001300604"/>
    </source>
</evidence>
<sequence length="174" mass="18201">MDKVGVYAVPVSVVCILLFCLARKVPVFDAFTEGARQGLKTTISILPTLVGLITGVTMLQASGALDLMANALAPLMRAVGLPPTVAPLVLMKPVSGSGSTAVLTQILQQCGADSFAGRVAAVLAGSTETVFYCIAVYYGSVQVRKTRHTLPAALFGDLTACIVAPLAIHFLFYR</sequence>
<dbReference type="RefSeq" id="WP_275843892.1">
    <property type="nucleotide sequence ID" value="NZ_CP135996.1"/>
</dbReference>
<proteinExistence type="predicted"/>
<reference evidence="4" key="3">
    <citation type="submission" date="2024-06" db="EMBL/GenBank/DDBJ databases">
        <authorList>
            <person name="Zeng C."/>
        </authorList>
    </citation>
    <scope>NUCLEOTIDE SEQUENCE [LARGE SCALE GENOMIC DNA]</scope>
    <source>
        <strain evidence="4">ZCY20-5</strain>
    </source>
</reference>
<keyword evidence="1" id="KW-0812">Transmembrane</keyword>
<dbReference type="GO" id="GO:0005886">
    <property type="term" value="C:plasma membrane"/>
    <property type="evidence" value="ECO:0007669"/>
    <property type="project" value="TreeGrafter"/>
</dbReference>
<accession>A0AA97D6T1</accession>
<keyword evidence="4" id="KW-1185">Reference proteome</keyword>
<dbReference type="AlphaFoldDB" id="A0AA97D6T1"/>
<feature type="transmembrane region" description="Helical" evidence="1">
    <location>
        <begin position="43"/>
        <end position="65"/>
    </location>
</feature>
<dbReference type="PANTHER" id="PTHR35793">
    <property type="entry name" value="INNER MEMBRANE PROTEIN YJIG"/>
    <property type="match status" value="1"/>
</dbReference>
<evidence type="ECO:0000259" key="2">
    <source>
        <dbReference type="Pfam" id="PF07670"/>
    </source>
</evidence>
<feature type="transmembrane region" description="Helical" evidence="1">
    <location>
        <begin position="119"/>
        <end position="140"/>
    </location>
</feature>
<protein>
    <submittedName>
        <fullName evidence="3">Spore maturation protein</fullName>
    </submittedName>
</protein>
<name>A0AA97D6T1_9FIRM</name>